<dbReference type="InterPro" id="IPR008972">
    <property type="entry name" value="Cupredoxin"/>
</dbReference>
<sequence length="1289" mass="137739">MITLRKIHKSIGHKIYKVCIAGLVVAMPLALSGSPHVSKAAGMNPDPVPDYYTTPNYANSPLPEVDANKNVIQGTGIRKFVDSLPGLGEANKNNLGQYIPVAIPDTTTYPGSDYYEISLVQYTEKLHSDLPATTLRGYVQTNTTDPSVQKPNYFGPTIIAQKDRPVRIKFTNKLGTGKDGDLFLPVDTSIMGAGMGPDGKTMYTQNRANLHLHGGITPWISDGTPHQWITPAGENTPYPKGVSVQNVPDMPDPGDGSMTFYYTNQQSARLMFFHDHSYGITRLNVYAGEAGGYLLRDQVEQDLIKQGVIPQDEIPLLIQDKSFVPNDTQLMATDPTWDKTKWGGTGNLWFPHVYMPNQNPYDMSGANPFGRWDYGPWFWPPNTGLKQGPVPNPLAGQPGQGAMNPGVPNVTAVPEAFMDTPVVNGTAYPYVDVQPKAYRFRILNASNDRTWNLQLYKAKSNASMWNASGTLNDADAGEVNMVPAVRTAGYPATWPTDGRDGGVPDPAAAGPKMMQIGTDSGFLKSPVELANQPIDYEYNRRSVTVLNVSSKTLLLAPAERADVVVDFSQYAGQTLILYNDGPAPIPAFDPRYDYYTGDPDQTSSGGAPTTLPGYGPNTRTVMQIRVAANPSGTTAGTAASNLKYPLGSTEFKTAMETAFNNGQNKLPVPDGTWGNIQDTSLTFTPNGSTSSITMPMQPKAIAEAFEANYGRMNAVLGTELPNTNFTNQTTVMLGYIDPATENFKDTATPLSTVANDGTQIWKITHNGVDTHAIHFHLFDIQLVNRVGWDGSIRMPDANEKGWKDTLRMNPLEDVIIIMKPTAPKVPFGLPDSIRPLDPTMPVGSTFSSLDPLTGAASTVTNKLTNFGWEYVWHCHLLGHEENDMMRPMTLTVDRSLPAASVLSGTRPANSPAVLNWTDPTPASGAPLGNPANEIGYKIQRAPIDAAGKIGVYTQIGTALANATSYTDTTANANTSYSYQVIAFNAAGETASNALTLAGLPAAPANLTAAASGTSANLTWTDQATNETGFVVERSADGTNFTVVNSAVPPVTGSSASYTDTGLAPGTYTYRVKAVNAVGSSAYSNTAAVTITATPAVPAAPANLQATLQMGPTVALTWADQAVNETGFTVERSANNGVSFTAIGNANAVTGTGTGSYNDTNVNAGQTYLYRVKAVNATGSSTYSNTVRVPLPSAPAAPSNTQLSISNRGTLTDTLMFQWRKPSGTVSGYIVQYATNAAFTQNVVTAPPIGAAATSYSVNVAKGNTYYFRVRAVNGFVVSPWSAVRFITAR</sequence>
<dbReference type="Gene3D" id="2.60.40.10">
    <property type="entry name" value="Immunoglobulins"/>
    <property type="match status" value="4"/>
</dbReference>
<comment type="caution">
    <text evidence="3">The sequence shown here is derived from an EMBL/GenBank/DDBJ whole genome shotgun (WGS) entry which is preliminary data.</text>
</comment>
<dbReference type="InterPro" id="IPR013783">
    <property type="entry name" value="Ig-like_fold"/>
</dbReference>
<dbReference type="Gene3D" id="2.60.40.420">
    <property type="entry name" value="Cupredoxins - blue copper proteins"/>
    <property type="match status" value="3"/>
</dbReference>
<dbReference type="SUPFAM" id="SSF49265">
    <property type="entry name" value="Fibronectin type III"/>
    <property type="match status" value="2"/>
</dbReference>
<evidence type="ECO:0000313" key="3">
    <source>
        <dbReference type="EMBL" id="MCP8968583.1"/>
    </source>
</evidence>
<dbReference type="SUPFAM" id="SSF49503">
    <property type="entry name" value="Cupredoxins"/>
    <property type="match status" value="3"/>
</dbReference>
<dbReference type="InterPro" id="IPR011706">
    <property type="entry name" value="Cu-oxidase_C"/>
</dbReference>
<reference evidence="3" key="1">
    <citation type="submission" date="2022-07" db="EMBL/GenBank/DDBJ databases">
        <authorList>
            <person name="Li W.-J."/>
            <person name="Deng Q.-Q."/>
        </authorList>
    </citation>
    <scope>NUCLEOTIDE SEQUENCE</scope>
    <source>
        <strain evidence="3">SYSU M60031</strain>
    </source>
</reference>
<dbReference type="EMBL" id="JANCLT010000003">
    <property type="protein sequence ID" value="MCP8968583.1"/>
    <property type="molecule type" value="Genomic_DNA"/>
</dbReference>
<feature type="domain" description="Fibronectin type-III" evidence="2">
    <location>
        <begin position="1002"/>
        <end position="1096"/>
    </location>
</feature>
<dbReference type="InterPro" id="IPR045087">
    <property type="entry name" value="Cu-oxidase_fam"/>
</dbReference>
<dbReference type="GO" id="GO:0016491">
    <property type="term" value="F:oxidoreductase activity"/>
    <property type="evidence" value="ECO:0007669"/>
    <property type="project" value="InterPro"/>
</dbReference>
<dbReference type="PANTHER" id="PTHR48267:SF1">
    <property type="entry name" value="BILIRUBIN OXIDASE"/>
    <property type="match status" value="1"/>
</dbReference>
<accession>A0AA41X7F8</accession>
<dbReference type="InterPro" id="IPR003961">
    <property type="entry name" value="FN3_dom"/>
</dbReference>
<dbReference type="PROSITE" id="PS50853">
    <property type="entry name" value="FN3"/>
    <property type="match status" value="3"/>
</dbReference>
<dbReference type="RefSeq" id="WP_254758486.1">
    <property type="nucleotide sequence ID" value="NZ_JANCLT010000003.1"/>
</dbReference>
<gene>
    <name evidence="3" type="ORF">NK662_08520</name>
</gene>
<dbReference type="CDD" id="cd13844">
    <property type="entry name" value="CuRO_1_BOD_CotA_like"/>
    <property type="match status" value="1"/>
</dbReference>
<keyword evidence="4" id="KW-1185">Reference proteome</keyword>
<protein>
    <submittedName>
        <fullName evidence="3">Fibronectin type III domain-containing protein</fullName>
    </submittedName>
</protein>
<dbReference type="CDD" id="cd00063">
    <property type="entry name" value="FN3"/>
    <property type="match status" value="4"/>
</dbReference>
<dbReference type="Pfam" id="PF00041">
    <property type="entry name" value="fn3"/>
    <property type="match status" value="2"/>
</dbReference>
<dbReference type="GO" id="GO:0005507">
    <property type="term" value="F:copper ion binding"/>
    <property type="evidence" value="ECO:0007669"/>
    <property type="project" value="InterPro"/>
</dbReference>
<comment type="similarity">
    <text evidence="1">Belongs to the multicopper oxidase family.</text>
</comment>
<feature type="domain" description="Fibronectin type-III" evidence="2">
    <location>
        <begin position="1196"/>
        <end position="1289"/>
    </location>
</feature>
<evidence type="ECO:0000256" key="1">
    <source>
        <dbReference type="ARBA" id="ARBA00010609"/>
    </source>
</evidence>
<dbReference type="SMART" id="SM00060">
    <property type="entry name" value="FN3"/>
    <property type="match status" value="4"/>
</dbReference>
<proteinExistence type="inferred from homology"/>
<dbReference type="Pfam" id="PF07731">
    <property type="entry name" value="Cu-oxidase_2"/>
    <property type="match status" value="1"/>
</dbReference>
<organism evidence="3 4">
    <name type="scientific">Ectobacillus ponti</name>
    <dbReference type="NCBI Taxonomy" id="2961894"/>
    <lineage>
        <taxon>Bacteria</taxon>
        <taxon>Bacillati</taxon>
        <taxon>Bacillota</taxon>
        <taxon>Bacilli</taxon>
        <taxon>Bacillales</taxon>
        <taxon>Bacillaceae</taxon>
        <taxon>Ectobacillus</taxon>
    </lineage>
</organism>
<dbReference type="Proteomes" id="UP001156102">
    <property type="component" value="Unassembled WGS sequence"/>
</dbReference>
<name>A0AA41X7F8_9BACI</name>
<evidence type="ECO:0000259" key="2">
    <source>
        <dbReference type="PROSITE" id="PS50853"/>
    </source>
</evidence>
<dbReference type="InterPro" id="IPR036116">
    <property type="entry name" value="FN3_sf"/>
</dbReference>
<dbReference type="PANTHER" id="PTHR48267">
    <property type="entry name" value="CUPREDOXIN SUPERFAMILY PROTEIN"/>
    <property type="match status" value="1"/>
</dbReference>
<feature type="domain" description="Fibronectin type-III" evidence="2">
    <location>
        <begin position="1099"/>
        <end position="1193"/>
    </location>
</feature>
<evidence type="ECO:0000313" key="4">
    <source>
        <dbReference type="Proteomes" id="UP001156102"/>
    </source>
</evidence>